<name>A0A521C819_9BACL</name>
<dbReference type="NCBIfam" id="NF047421">
    <property type="entry name" value="YfmH_fam"/>
    <property type="match status" value="1"/>
</dbReference>
<dbReference type="OrthoDB" id="9811314at2"/>
<dbReference type="PANTHER" id="PTHR11851">
    <property type="entry name" value="METALLOPROTEASE"/>
    <property type="match status" value="1"/>
</dbReference>
<evidence type="ECO:0000313" key="4">
    <source>
        <dbReference type="Proteomes" id="UP000315636"/>
    </source>
</evidence>
<proteinExistence type="predicted"/>
<dbReference type="Pfam" id="PF00675">
    <property type="entry name" value="Peptidase_M16"/>
    <property type="match status" value="1"/>
</dbReference>
<dbReference type="InterPro" id="IPR050361">
    <property type="entry name" value="MPP/UQCRC_Complex"/>
</dbReference>
<dbReference type="GO" id="GO:0046872">
    <property type="term" value="F:metal ion binding"/>
    <property type="evidence" value="ECO:0007669"/>
    <property type="project" value="InterPro"/>
</dbReference>
<dbReference type="EMBL" id="FXTI01000003">
    <property type="protein sequence ID" value="SMO55579.1"/>
    <property type="molecule type" value="Genomic_DNA"/>
</dbReference>
<dbReference type="InterPro" id="IPR011249">
    <property type="entry name" value="Metalloenz_LuxS/M16"/>
</dbReference>
<organism evidence="3 4">
    <name type="scientific">Melghirimyces algeriensis</name>
    <dbReference type="NCBI Taxonomy" id="910412"/>
    <lineage>
        <taxon>Bacteria</taxon>
        <taxon>Bacillati</taxon>
        <taxon>Bacillota</taxon>
        <taxon>Bacilli</taxon>
        <taxon>Bacillales</taxon>
        <taxon>Thermoactinomycetaceae</taxon>
        <taxon>Melghirimyces</taxon>
    </lineage>
</organism>
<dbReference type="RefSeq" id="WP_142504931.1">
    <property type="nucleotide sequence ID" value="NZ_FXTI01000003.1"/>
</dbReference>
<dbReference type="AlphaFoldDB" id="A0A521C819"/>
<keyword evidence="4" id="KW-1185">Reference proteome</keyword>
<dbReference type="Gene3D" id="3.30.830.10">
    <property type="entry name" value="Metalloenzyme, LuxS/M16 peptidase-like"/>
    <property type="match status" value="2"/>
</dbReference>
<gene>
    <name evidence="3" type="ORF">SAMN06264849_103184</name>
</gene>
<sequence length="429" mass="49396">MEKIEYPELNETLYYEQLPNGLKVYLLPKSNYNKTYATFTTKYGSIDNHFVTPEGEEIQVPDGIAHFLEHKMFEEPDGDVFSKFSNQGASANAFTSFERTAYLFSCTENVEKNLATLIDFVQNPYFTDPSVEKEKGIIAQEIRMYEDNPDWRSYFGLIAAMFKNHPVRIDIAGTVESIAKINKETLYTCYNTFYHPSNMLLFVVGPIDPEAIIQQIRQNQTGKTYTKKGEIRRIYPDEPMSVDQEVADVQLSVGISKCLFGFKENRIGLSGEKLIRQELETEIMLEAIFGQGTDLYQSLYDQGLIDDHFGYDYSLENGYGFSAIGGDTSDPDTLLQRIQKELPQIVERGIPDEVIERIRKKKLGGYLRSYNSPEWIANQFTRFQFNDMDLFSVIPQLEKLNSEDVNKRLKEHIDWDRFAVSIVRPLDGE</sequence>
<dbReference type="PANTHER" id="PTHR11851:SF134">
    <property type="entry name" value="ZINC-DEPENDENT PROTEASE"/>
    <property type="match status" value="1"/>
</dbReference>
<dbReference type="Pfam" id="PF05193">
    <property type="entry name" value="Peptidase_M16_C"/>
    <property type="match status" value="1"/>
</dbReference>
<evidence type="ECO:0000259" key="2">
    <source>
        <dbReference type="Pfam" id="PF05193"/>
    </source>
</evidence>
<reference evidence="3 4" key="1">
    <citation type="submission" date="2017-05" db="EMBL/GenBank/DDBJ databases">
        <authorList>
            <person name="Varghese N."/>
            <person name="Submissions S."/>
        </authorList>
    </citation>
    <scope>NUCLEOTIDE SEQUENCE [LARGE SCALE GENOMIC DNA]</scope>
    <source>
        <strain evidence="3 4">DSM 45474</strain>
    </source>
</reference>
<evidence type="ECO:0000259" key="1">
    <source>
        <dbReference type="Pfam" id="PF00675"/>
    </source>
</evidence>
<dbReference type="Proteomes" id="UP000315636">
    <property type="component" value="Unassembled WGS sequence"/>
</dbReference>
<dbReference type="SUPFAM" id="SSF63411">
    <property type="entry name" value="LuxS/MPP-like metallohydrolase"/>
    <property type="match status" value="2"/>
</dbReference>
<evidence type="ECO:0000313" key="3">
    <source>
        <dbReference type="EMBL" id="SMO55579.1"/>
    </source>
</evidence>
<feature type="domain" description="Peptidase M16 C-terminal" evidence="2">
    <location>
        <begin position="180"/>
        <end position="361"/>
    </location>
</feature>
<dbReference type="InterPro" id="IPR011765">
    <property type="entry name" value="Pept_M16_N"/>
</dbReference>
<feature type="domain" description="Peptidase M16 N-terminal" evidence="1">
    <location>
        <begin position="62"/>
        <end position="174"/>
    </location>
</feature>
<accession>A0A521C819</accession>
<protein>
    <submittedName>
        <fullName evidence="3">Predicted Zn-dependent peptidase</fullName>
    </submittedName>
</protein>
<dbReference type="InterPro" id="IPR007863">
    <property type="entry name" value="Peptidase_M16_C"/>
</dbReference>